<organism evidence="2">
    <name type="scientific">uncultured Thermomicrobiales bacterium</name>
    <dbReference type="NCBI Taxonomy" id="1645740"/>
    <lineage>
        <taxon>Bacteria</taxon>
        <taxon>Pseudomonadati</taxon>
        <taxon>Thermomicrobiota</taxon>
        <taxon>Thermomicrobia</taxon>
        <taxon>Thermomicrobiales</taxon>
        <taxon>environmental samples</taxon>
    </lineage>
</organism>
<evidence type="ECO:0000313" key="2">
    <source>
        <dbReference type="EMBL" id="CAA9582310.1"/>
    </source>
</evidence>
<sequence>MASTSALIAEKQGISRQRPAGNGAGPAGSRFAEARVARLDTHR</sequence>
<dbReference type="AlphaFoldDB" id="A0A6J4VNH8"/>
<gene>
    <name evidence="2" type="ORF">AVDCRST_MAG19-4184</name>
</gene>
<reference evidence="2" key="1">
    <citation type="submission" date="2020-02" db="EMBL/GenBank/DDBJ databases">
        <authorList>
            <person name="Meier V. D."/>
        </authorList>
    </citation>
    <scope>NUCLEOTIDE SEQUENCE</scope>
    <source>
        <strain evidence="2">AVDCRST_MAG19</strain>
    </source>
</reference>
<proteinExistence type="predicted"/>
<protein>
    <submittedName>
        <fullName evidence="2">Uncharacterized protein</fullName>
    </submittedName>
</protein>
<feature type="compositionally biased region" description="Basic and acidic residues" evidence="1">
    <location>
        <begin position="32"/>
        <end position="43"/>
    </location>
</feature>
<evidence type="ECO:0000256" key="1">
    <source>
        <dbReference type="SAM" id="MobiDB-lite"/>
    </source>
</evidence>
<accession>A0A6J4VNH8</accession>
<feature type="region of interest" description="Disordered" evidence="1">
    <location>
        <begin position="1"/>
        <end position="43"/>
    </location>
</feature>
<name>A0A6J4VNH8_9BACT</name>
<dbReference type="EMBL" id="CADCWL010000234">
    <property type="protein sequence ID" value="CAA9582310.1"/>
    <property type="molecule type" value="Genomic_DNA"/>
</dbReference>